<dbReference type="EMBL" id="JALBCA010000038">
    <property type="protein sequence ID" value="KAI2387536.1"/>
    <property type="molecule type" value="Genomic_DNA"/>
</dbReference>
<reference evidence="1" key="1">
    <citation type="journal article" date="2022" name="bioRxiv">
        <title>Population genetic analysis of Ophidiomyces ophidiicola, the causative agent of snake fungal disease, indicates recent introductions to the USA.</title>
        <authorList>
            <person name="Ladner J.T."/>
            <person name="Palmer J.M."/>
            <person name="Ettinger C.L."/>
            <person name="Stajich J.E."/>
            <person name="Farrell T.M."/>
            <person name="Glorioso B.M."/>
            <person name="Lawson B."/>
            <person name="Price S.J."/>
            <person name="Stengle A.G."/>
            <person name="Grear D.A."/>
            <person name="Lorch J.M."/>
        </authorList>
    </citation>
    <scope>NUCLEOTIDE SEQUENCE</scope>
    <source>
        <strain evidence="1">NWHC 24266-5</strain>
    </source>
</reference>
<proteinExistence type="predicted"/>
<accession>A0ACB8UXT7</accession>
<gene>
    <name evidence="1" type="ORF">LOY88_003026</name>
</gene>
<name>A0ACB8UXT7_9EURO</name>
<sequence length="381" mass="41268">MWRSPSFSTPALEFDFAAHDLLLTRVYQYSKNLSFVLEGIRKVKFEDRPIPTLKHPHDVLVHVRYTGICGSDVHYWDRGSIGDFTLKSPMVLGHESSGVVVEVGSAVKALKPGDQVTLEPGIPCRRCDYCKSGKYNLCDGMVFAATPPYDGTLAKYYVLPEDFCYKVPPGMDLREAALMEPLSVAVHLTKQGGVTPGDQVIVFGAGPVGLLCCAVARAFGALKVIAVDIQQHRLDFAKQYAATGIFLPESSCSQAENAQKMNEQFDLGRGADVVIDASGAEASAHTGIHALRTGGTYVQGGMGPDEFIFPITRVCTREITVRGSFRYGSGDYRLALDLVASGKISVKELITRVVDFKDAELAILEVKAGKGIKTLIAGVEN</sequence>
<protein>
    <submittedName>
        <fullName evidence="1">Uncharacterized protein</fullName>
    </submittedName>
</protein>
<comment type="caution">
    <text evidence="1">The sequence shown here is derived from an EMBL/GenBank/DDBJ whole genome shotgun (WGS) entry which is preliminary data.</text>
</comment>
<evidence type="ECO:0000313" key="1">
    <source>
        <dbReference type="EMBL" id="KAI2387536.1"/>
    </source>
</evidence>
<organism evidence="1">
    <name type="scientific">Ophidiomyces ophidiicola</name>
    <dbReference type="NCBI Taxonomy" id="1387563"/>
    <lineage>
        <taxon>Eukaryota</taxon>
        <taxon>Fungi</taxon>
        <taxon>Dikarya</taxon>
        <taxon>Ascomycota</taxon>
        <taxon>Pezizomycotina</taxon>
        <taxon>Eurotiomycetes</taxon>
        <taxon>Eurotiomycetidae</taxon>
        <taxon>Onygenales</taxon>
        <taxon>Onygenaceae</taxon>
        <taxon>Ophidiomyces</taxon>
    </lineage>
</organism>